<gene>
    <name evidence="6" type="ORF">RirG_088670</name>
</gene>
<dbReference type="PANTHER" id="PTHR24301:SF2">
    <property type="entry name" value="THROMBOXANE-A SYNTHASE"/>
    <property type="match status" value="1"/>
</dbReference>
<keyword evidence="5" id="KW-1133">Transmembrane helix</keyword>
<dbReference type="GO" id="GO:0005506">
    <property type="term" value="F:iron ion binding"/>
    <property type="evidence" value="ECO:0007669"/>
    <property type="project" value="InterPro"/>
</dbReference>
<dbReference type="InterPro" id="IPR002401">
    <property type="entry name" value="Cyt_P450_E_grp-I"/>
</dbReference>
<dbReference type="Pfam" id="PF00067">
    <property type="entry name" value="p450"/>
    <property type="match status" value="1"/>
</dbReference>
<keyword evidence="1 3" id="KW-0479">Metal-binding</keyword>
<dbReference type="InterPro" id="IPR017972">
    <property type="entry name" value="Cyt_P450_CS"/>
</dbReference>
<keyword evidence="5" id="KW-0812">Transmembrane</keyword>
<dbReference type="PANTHER" id="PTHR24301">
    <property type="entry name" value="THROMBOXANE-A SYNTHASE"/>
    <property type="match status" value="1"/>
</dbReference>
<keyword evidence="4" id="KW-0560">Oxidoreductase</keyword>
<keyword evidence="5" id="KW-0472">Membrane</keyword>
<feature type="binding site" description="axial binding residue" evidence="3">
    <location>
        <position position="491"/>
    </location>
    <ligand>
        <name>heme</name>
        <dbReference type="ChEBI" id="CHEBI:30413"/>
    </ligand>
    <ligandPart>
        <name>Fe</name>
        <dbReference type="ChEBI" id="CHEBI:18248"/>
    </ligandPart>
</feature>
<comment type="cofactor">
    <cofactor evidence="3">
        <name>heme</name>
        <dbReference type="ChEBI" id="CHEBI:30413"/>
    </cofactor>
</comment>
<dbReference type="STRING" id="1432141.A0A015KRR3"/>
<dbReference type="GO" id="GO:0004497">
    <property type="term" value="F:monooxygenase activity"/>
    <property type="evidence" value="ECO:0007669"/>
    <property type="project" value="UniProtKB-KW"/>
</dbReference>
<evidence type="ECO:0000256" key="5">
    <source>
        <dbReference type="SAM" id="Phobius"/>
    </source>
</evidence>
<dbReference type="PRINTS" id="PR00463">
    <property type="entry name" value="EP450I"/>
</dbReference>
<dbReference type="InterPro" id="IPR036396">
    <property type="entry name" value="Cyt_P450_sf"/>
</dbReference>
<evidence type="ECO:0000256" key="3">
    <source>
        <dbReference type="PIRSR" id="PIRSR602401-1"/>
    </source>
</evidence>
<dbReference type="EMBL" id="JEMT01016622">
    <property type="protein sequence ID" value="EXX70304.1"/>
    <property type="molecule type" value="Genomic_DNA"/>
</dbReference>
<protein>
    <submittedName>
        <fullName evidence="6">C-22 sterol desaturase</fullName>
    </submittedName>
</protein>
<dbReference type="Proteomes" id="UP000022910">
    <property type="component" value="Unassembled WGS sequence"/>
</dbReference>
<reference evidence="6 7" key="1">
    <citation type="submission" date="2014-02" db="EMBL/GenBank/DDBJ databases">
        <title>Single nucleus genome sequencing reveals high similarity among nuclei of an endomycorrhizal fungus.</title>
        <authorList>
            <person name="Lin K."/>
            <person name="Geurts R."/>
            <person name="Zhang Z."/>
            <person name="Limpens E."/>
            <person name="Saunders D.G."/>
            <person name="Mu D."/>
            <person name="Pang E."/>
            <person name="Cao H."/>
            <person name="Cha H."/>
            <person name="Lin T."/>
            <person name="Zhou Q."/>
            <person name="Shang Y."/>
            <person name="Li Y."/>
            <person name="Ivanov S."/>
            <person name="Sharma T."/>
            <person name="Velzen R.V."/>
            <person name="Ruijter N.D."/>
            <person name="Aanen D.K."/>
            <person name="Win J."/>
            <person name="Kamoun S."/>
            <person name="Bisseling T."/>
            <person name="Huang S."/>
        </authorList>
    </citation>
    <scope>NUCLEOTIDE SEQUENCE [LARGE SCALE GENOMIC DNA]</scope>
    <source>
        <strain evidence="7">DAOM197198w</strain>
    </source>
</reference>
<dbReference type="AlphaFoldDB" id="A0A015KRR3"/>
<evidence type="ECO:0000256" key="4">
    <source>
        <dbReference type="RuleBase" id="RU000461"/>
    </source>
</evidence>
<name>A0A015KRR3_RHIIW</name>
<proteinExistence type="inferred from homology"/>
<dbReference type="HOGENOM" id="CLU_001570_12_0_1"/>
<keyword evidence="4" id="KW-0503">Monooxygenase</keyword>
<dbReference type="Gene3D" id="1.10.630.10">
    <property type="entry name" value="Cytochrome P450"/>
    <property type="match status" value="1"/>
</dbReference>
<dbReference type="PRINTS" id="PR00385">
    <property type="entry name" value="P450"/>
</dbReference>
<dbReference type="GO" id="GO:0016705">
    <property type="term" value="F:oxidoreductase activity, acting on paired donors, with incorporation or reduction of molecular oxygen"/>
    <property type="evidence" value="ECO:0007669"/>
    <property type="project" value="InterPro"/>
</dbReference>
<evidence type="ECO:0000256" key="2">
    <source>
        <dbReference type="ARBA" id="ARBA00023004"/>
    </source>
</evidence>
<evidence type="ECO:0000313" key="7">
    <source>
        <dbReference type="Proteomes" id="UP000022910"/>
    </source>
</evidence>
<comment type="caution">
    <text evidence="6">The sequence shown here is derived from an EMBL/GenBank/DDBJ whole genome shotgun (WGS) entry which is preliminary data.</text>
</comment>
<feature type="transmembrane region" description="Helical" evidence="5">
    <location>
        <begin position="12"/>
        <end position="31"/>
    </location>
</feature>
<keyword evidence="3 4" id="KW-0349">Heme</keyword>
<dbReference type="SUPFAM" id="SSF48264">
    <property type="entry name" value="Cytochrome P450"/>
    <property type="match status" value="1"/>
</dbReference>
<evidence type="ECO:0000313" key="6">
    <source>
        <dbReference type="EMBL" id="EXX70304.1"/>
    </source>
</evidence>
<keyword evidence="2 3" id="KW-0408">Iron</keyword>
<organism evidence="6 7">
    <name type="scientific">Rhizophagus irregularis (strain DAOM 197198w)</name>
    <name type="common">Glomus intraradices</name>
    <dbReference type="NCBI Taxonomy" id="1432141"/>
    <lineage>
        <taxon>Eukaryota</taxon>
        <taxon>Fungi</taxon>
        <taxon>Fungi incertae sedis</taxon>
        <taxon>Mucoromycota</taxon>
        <taxon>Glomeromycotina</taxon>
        <taxon>Glomeromycetes</taxon>
        <taxon>Glomerales</taxon>
        <taxon>Glomeraceae</taxon>
        <taxon>Rhizophagus</taxon>
    </lineage>
</organism>
<dbReference type="PROSITE" id="PS00086">
    <property type="entry name" value="CYTOCHROME_P450"/>
    <property type="match status" value="1"/>
</dbReference>
<dbReference type="OrthoDB" id="1470350at2759"/>
<dbReference type="InterPro" id="IPR001128">
    <property type="entry name" value="Cyt_P450"/>
</dbReference>
<comment type="similarity">
    <text evidence="4">Belongs to the cytochrome P450 family.</text>
</comment>
<accession>A0A015KRR3</accession>
<dbReference type="GO" id="GO:0020037">
    <property type="term" value="F:heme binding"/>
    <property type="evidence" value="ECO:0007669"/>
    <property type="project" value="InterPro"/>
</dbReference>
<keyword evidence="7" id="KW-1185">Reference proteome</keyword>
<sequence length="542" mass="63468">MLSTIISSFRSSDIFSLSLTFIVIYIVQYYYKYFTRPNPLPGPFPLPLLGNGHQIVGTDFNKWLMSMYKKYGDMYEINVAGSRTIMLNNVDLIGSMNVPSTKTKYPIRFQPTEGFKEYGLGGVGVANNNEFKSWKFNRQFFSQAMMTPSFNHQAIEWTIELWEQMESHWKSLGDNHELDLSKWMHRFTNDMIFRVSTGVKNDAVTSYYHTLLEDNNQSLSEKEKEKDRESERFIQSIQIFIRGFMPFFALSKYIRHYVPFVRGKMNKLIENRDYLIDSLHKVIKQRRIEIENTPLDKPLCHDMLTSFITANTPRDINVERHVDADLLRPMTDKEICGNLLDAMVAGTDTTANMLCFVIYFLEKNPEVKHKLRQEFDSVLGNDLTKPMTLKNIEELKYCDAVIKEVFRHIPVAFSLGRLSIENDMVGGYNWPKGTQFQIHTSALMMRDDYWTDPEKFDPDRFYKVEESDKYLLEKQHAKNSFMMWGGGIRICPGRKLAITELKCLIPLIYRKYDLELRSPLEYKSEILTSCEKLLVKVKPRKF</sequence>
<evidence type="ECO:0000256" key="1">
    <source>
        <dbReference type="ARBA" id="ARBA00022723"/>
    </source>
</evidence>